<comment type="caution">
    <text evidence="3">The sequence shown here is derived from an EMBL/GenBank/DDBJ whole genome shotgun (WGS) entry which is preliminary data.</text>
</comment>
<dbReference type="RefSeq" id="WP_211850287.1">
    <property type="nucleotide sequence ID" value="NZ_JAAGBB010000001.1"/>
</dbReference>
<dbReference type="Pfam" id="PF00497">
    <property type="entry name" value="SBP_bac_3"/>
    <property type="match status" value="1"/>
</dbReference>
<dbReference type="Gene3D" id="3.40.190.10">
    <property type="entry name" value="Periplasmic binding protein-like II"/>
    <property type="match status" value="2"/>
</dbReference>
<name>A0ABS5ER61_9PROT</name>
<dbReference type="Proteomes" id="UP001196870">
    <property type="component" value="Unassembled WGS sequence"/>
</dbReference>
<dbReference type="EMBL" id="JAAGBB010000001">
    <property type="protein sequence ID" value="MBR0662796.1"/>
    <property type="molecule type" value="Genomic_DNA"/>
</dbReference>
<evidence type="ECO:0000259" key="2">
    <source>
        <dbReference type="SMART" id="SM00062"/>
    </source>
</evidence>
<dbReference type="SMART" id="SM00062">
    <property type="entry name" value="PBPb"/>
    <property type="match status" value="1"/>
</dbReference>
<evidence type="ECO:0000313" key="4">
    <source>
        <dbReference type="Proteomes" id="UP001196870"/>
    </source>
</evidence>
<dbReference type="PANTHER" id="PTHR35936">
    <property type="entry name" value="MEMBRANE-BOUND LYTIC MUREIN TRANSGLYCOSYLASE F"/>
    <property type="match status" value="1"/>
</dbReference>
<dbReference type="InterPro" id="IPR001638">
    <property type="entry name" value="Solute-binding_3/MltF_N"/>
</dbReference>
<reference evidence="4" key="1">
    <citation type="journal article" date="2021" name="Syst. Appl. Microbiol.">
        <title>Roseomonas hellenica sp. nov., isolated from roots of wild-growing Alkanna tinctoria.</title>
        <authorList>
            <person name="Rat A."/>
            <person name="Naranjo H.D."/>
            <person name="Lebbe L."/>
            <person name="Cnockaert M."/>
            <person name="Krigas N."/>
            <person name="Grigoriadou K."/>
            <person name="Maloupa E."/>
            <person name="Willems A."/>
        </authorList>
    </citation>
    <scope>NUCLEOTIDE SEQUENCE [LARGE SCALE GENOMIC DNA]</scope>
    <source>
        <strain evidence="4">LMG 31523</strain>
    </source>
</reference>
<proteinExistence type="predicted"/>
<keyword evidence="4" id="KW-1185">Reference proteome</keyword>
<gene>
    <name evidence="3" type="ORF">GXW71_00370</name>
</gene>
<evidence type="ECO:0000256" key="1">
    <source>
        <dbReference type="ARBA" id="ARBA00022729"/>
    </source>
</evidence>
<keyword evidence="1" id="KW-0732">Signal</keyword>
<feature type="domain" description="Solute-binding protein family 3/N-terminal" evidence="2">
    <location>
        <begin position="90"/>
        <end position="323"/>
    </location>
</feature>
<sequence>MTQAGLGVVALKVFREPNAVARPGDPAALPQALTDPHPVQEPTAMNPVISRRLLPGLAAGLATLGTLAAPRLVRAQAAASTWDTIMQGRKLRVGAALSEPWYYKDTANSDAPGAVRVGDVTWRGIGPRIGELIARAMNVQLEMVEVTWGTAVAALQAGQIDTMFILDPTPERALAVDFVPSPILWYPIAGLARESVTATTWTDLNNPSARVGVALGSSTDQTLTRLAPRAAIQRYPTTGELMASWQSNRIDIAVTTGPTVDLTIARMRRGKSLVPRPIVAVPAGAGVRKETDTRWANYLNTCVGYFYNGGITQQIYDEFMVFRGLEAGKATPIQRELW</sequence>
<protein>
    <submittedName>
        <fullName evidence="3">Transporter substrate-binding domain-containing protein</fullName>
    </submittedName>
</protein>
<evidence type="ECO:0000313" key="3">
    <source>
        <dbReference type="EMBL" id="MBR0662796.1"/>
    </source>
</evidence>
<dbReference type="SUPFAM" id="SSF53850">
    <property type="entry name" value="Periplasmic binding protein-like II"/>
    <property type="match status" value="1"/>
</dbReference>
<accession>A0ABS5ER61</accession>
<organism evidence="3 4">
    <name type="scientific">Plastoroseomonas hellenica</name>
    <dbReference type="NCBI Taxonomy" id="2687306"/>
    <lineage>
        <taxon>Bacteria</taxon>
        <taxon>Pseudomonadati</taxon>
        <taxon>Pseudomonadota</taxon>
        <taxon>Alphaproteobacteria</taxon>
        <taxon>Acetobacterales</taxon>
        <taxon>Acetobacteraceae</taxon>
        <taxon>Plastoroseomonas</taxon>
    </lineage>
</organism>
<dbReference type="PANTHER" id="PTHR35936:SF17">
    <property type="entry name" value="ARGININE-BINDING EXTRACELLULAR PROTEIN ARTP"/>
    <property type="match status" value="1"/>
</dbReference>